<protein>
    <submittedName>
        <fullName evidence="1">Uncharacterized protein</fullName>
    </submittedName>
</protein>
<accession>A0ABQ8RYT2</accession>
<evidence type="ECO:0000313" key="1">
    <source>
        <dbReference type="EMBL" id="KAJ4426843.1"/>
    </source>
</evidence>
<name>A0ABQ8RYT2_PERAM</name>
<proteinExistence type="predicted"/>
<gene>
    <name evidence="1" type="ORF">ANN_26642</name>
</gene>
<keyword evidence="2" id="KW-1185">Reference proteome</keyword>
<dbReference type="EMBL" id="JAJSOF020000039">
    <property type="protein sequence ID" value="KAJ4426843.1"/>
    <property type="molecule type" value="Genomic_DNA"/>
</dbReference>
<reference evidence="1 2" key="1">
    <citation type="journal article" date="2022" name="Allergy">
        <title>Genome assembly and annotation of Periplaneta americana reveal a comprehensive cockroach allergen profile.</title>
        <authorList>
            <person name="Wang L."/>
            <person name="Xiong Q."/>
            <person name="Saelim N."/>
            <person name="Wang L."/>
            <person name="Nong W."/>
            <person name="Wan A.T."/>
            <person name="Shi M."/>
            <person name="Liu X."/>
            <person name="Cao Q."/>
            <person name="Hui J.H.L."/>
            <person name="Sookrung N."/>
            <person name="Leung T.F."/>
            <person name="Tungtrongchitr A."/>
            <person name="Tsui S.K.W."/>
        </authorList>
    </citation>
    <scope>NUCLEOTIDE SEQUENCE [LARGE SCALE GENOMIC DNA]</scope>
    <source>
        <strain evidence="1">PWHHKU_190912</strain>
    </source>
</reference>
<organism evidence="1 2">
    <name type="scientific">Periplaneta americana</name>
    <name type="common">American cockroach</name>
    <name type="synonym">Blatta americana</name>
    <dbReference type="NCBI Taxonomy" id="6978"/>
    <lineage>
        <taxon>Eukaryota</taxon>
        <taxon>Metazoa</taxon>
        <taxon>Ecdysozoa</taxon>
        <taxon>Arthropoda</taxon>
        <taxon>Hexapoda</taxon>
        <taxon>Insecta</taxon>
        <taxon>Pterygota</taxon>
        <taxon>Neoptera</taxon>
        <taxon>Polyneoptera</taxon>
        <taxon>Dictyoptera</taxon>
        <taxon>Blattodea</taxon>
        <taxon>Blattoidea</taxon>
        <taxon>Blattidae</taxon>
        <taxon>Blattinae</taxon>
        <taxon>Periplaneta</taxon>
    </lineage>
</organism>
<evidence type="ECO:0000313" key="2">
    <source>
        <dbReference type="Proteomes" id="UP001148838"/>
    </source>
</evidence>
<sequence>MAGLCEGSNEHLAGNEFQSFGRAIVKEDEYEEVRWDGIVSIVSWRDRVFRLWWEESSMKAQVSIILGYAIERQLSKRHGGWKSNTVAEVLKLWFRYGDHRRANNAARLALRVRSWFLYDVHPWLQRYASAFIALD</sequence>
<comment type="caution">
    <text evidence="1">The sequence shown here is derived from an EMBL/GenBank/DDBJ whole genome shotgun (WGS) entry which is preliminary data.</text>
</comment>
<dbReference type="Proteomes" id="UP001148838">
    <property type="component" value="Unassembled WGS sequence"/>
</dbReference>